<comment type="caution">
    <text evidence="4">The sequence shown here is derived from an EMBL/GenBank/DDBJ whole genome shotgun (WGS) entry which is preliminary data.</text>
</comment>
<dbReference type="InterPro" id="IPR001647">
    <property type="entry name" value="HTH_TetR"/>
</dbReference>
<evidence type="ECO:0000256" key="2">
    <source>
        <dbReference type="PROSITE-ProRule" id="PRU00335"/>
    </source>
</evidence>
<dbReference type="InterPro" id="IPR050624">
    <property type="entry name" value="HTH-type_Tx_Regulator"/>
</dbReference>
<proteinExistence type="predicted"/>
<dbReference type="AlphaFoldDB" id="X0PGL6"/>
<dbReference type="Proteomes" id="UP000019488">
    <property type="component" value="Unassembled WGS sequence"/>
</dbReference>
<dbReference type="SUPFAM" id="SSF46689">
    <property type="entry name" value="Homeodomain-like"/>
    <property type="match status" value="1"/>
</dbReference>
<feature type="domain" description="HTH tetR-type" evidence="3">
    <location>
        <begin position="20"/>
        <end position="80"/>
    </location>
</feature>
<dbReference type="PANTHER" id="PTHR43479">
    <property type="entry name" value="ACREF/ENVCD OPERON REPRESSOR-RELATED"/>
    <property type="match status" value="1"/>
</dbReference>
<dbReference type="PROSITE" id="PS01081">
    <property type="entry name" value="HTH_TETR_1"/>
    <property type="match status" value="1"/>
</dbReference>
<dbReference type="PANTHER" id="PTHR43479:SF11">
    <property type="entry name" value="ACREF_ENVCD OPERON REPRESSOR-RELATED"/>
    <property type="match status" value="1"/>
</dbReference>
<dbReference type="Gene3D" id="1.10.357.10">
    <property type="entry name" value="Tetracycline Repressor, domain 2"/>
    <property type="match status" value="1"/>
</dbReference>
<dbReference type="PRINTS" id="PR00455">
    <property type="entry name" value="HTHTETR"/>
</dbReference>
<evidence type="ECO:0000259" key="3">
    <source>
        <dbReference type="PROSITE" id="PS50977"/>
    </source>
</evidence>
<name>X0PGL6_9LACO</name>
<sequence>MLTKVSYKLFTENHIFDDMTDKQSKILIAAIKVFSEKGYANASTKEIAEEAGVSEGNIFSRFTSKYGLLQAIIQPVTHAIFPTAFGKFSDTKITDIYPTLQDFVEALVKDRVQFMKENANVLKIFLSEMTYNHQLRQDFQNQFIKTAAFYVKAIHHNLTTFKADRQIVNWPDIEILRLMWSIIGGLVVSYLFFNQPVTKIDVNRTVTALIKRLAKINSINLSNRVVINEPLNYAYIVRLTRWYRIRH</sequence>
<keyword evidence="1 2" id="KW-0238">DNA-binding</keyword>
<dbReference type="STRING" id="1423743.FD41_GL001361"/>
<accession>X0PGL6</accession>
<dbReference type="GO" id="GO:0003677">
    <property type="term" value="F:DNA binding"/>
    <property type="evidence" value="ECO:0007669"/>
    <property type="project" value="UniProtKB-UniRule"/>
</dbReference>
<dbReference type="PROSITE" id="PS50977">
    <property type="entry name" value="HTH_TETR_2"/>
    <property type="match status" value="1"/>
</dbReference>
<evidence type="ECO:0000256" key="1">
    <source>
        <dbReference type="ARBA" id="ARBA00023125"/>
    </source>
</evidence>
<dbReference type="Pfam" id="PF00440">
    <property type="entry name" value="TetR_N"/>
    <property type="match status" value="1"/>
</dbReference>
<dbReference type="EMBL" id="BAKI01000007">
    <property type="protein sequence ID" value="GAF36112.1"/>
    <property type="molecule type" value="Genomic_DNA"/>
</dbReference>
<gene>
    <name evidence="4" type="ORF">JCM14108_1058</name>
</gene>
<evidence type="ECO:0000313" key="5">
    <source>
        <dbReference type="Proteomes" id="UP000019488"/>
    </source>
</evidence>
<organism evidence="4 5">
    <name type="scientific">Lentilactobacillus farraginis DSM 18382 = JCM 14108</name>
    <dbReference type="NCBI Taxonomy" id="1423743"/>
    <lineage>
        <taxon>Bacteria</taxon>
        <taxon>Bacillati</taxon>
        <taxon>Bacillota</taxon>
        <taxon>Bacilli</taxon>
        <taxon>Lactobacillales</taxon>
        <taxon>Lactobacillaceae</taxon>
        <taxon>Lentilactobacillus</taxon>
    </lineage>
</organism>
<reference evidence="4" key="1">
    <citation type="journal article" date="2014" name="Genome Announc.">
        <title>Draft Genome Sequences of Two Lactobacillus Strains, L. farraginis JCM 14108T and L. composti JCM 14202T, Isolated from Compost of Distilled Shochu Residue.</title>
        <authorList>
            <person name="Yuki M."/>
            <person name="Oshima K."/>
            <person name="Suda W."/>
            <person name="Kitahara M."/>
            <person name="Kitamura K."/>
            <person name="Iida T."/>
            <person name="Hattori M."/>
            <person name="Ohkuma M."/>
        </authorList>
    </citation>
    <scope>NUCLEOTIDE SEQUENCE [LARGE SCALE GENOMIC DNA]</scope>
    <source>
        <strain evidence="4">JCM 14108</strain>
    </source>
</reference>
<protein>
    <submittedName>
        <fullName evidence="4">Transcriptional regulator, TetR family</fullName>
    </submittedName>
</protein>
<evidence type="ECO:0000313" key="4">
    <source>
        <dbReference type="EMBL" id="GAF36112.1"/>
    </source>
</evidence>
<dbReference type="InterPro" id="IPR023772">
    <property type="entry name" value="DNA-bd_HTH_TetR-type_CS"/>
</dbReference>
<feature type="DNA-binding region" description="H-T-H motif" evidence="2">
    <location>
        <begin position="43"/>
        <end position="62"/>
    </location>
</feature>
<dbReference type="InterPro" id="IPR009057">
    <property type="entry name" value="Homeodomain-like_sf"/>
</dbReference>